<comment type="caution">
    <text evidence="1">The sequence shown here is derived from an EMBL/GenBank/DDBJ whole genome shotgun (WGS) entry which is preliminary data.</text>
</comment>
<gene>
    <name evidence="1" type="ORF">OXD698_LOCUS49281</name>
</gene>
<feature type="non-terminal residue" evidence="1">
    <location>
        <position position="18"/>
    </location>
</feature>
<dbReference type="Proteomes" id="UP000663844">
    <property type="component" value="Unassembled WGS sequence"/>
</dbReference>
<name>A0A820LQD9_9BILA</name>
<dbReference type="AlphaFoldDB" id="A0A820LQD9"/>
<protein>
    <submittedName>
        <fullName evidence="1">Uncharacterized protein</fullName>
    </submittedName>
</protein>
<accession>A0A820LQD9</accession>
<sequence>MFCNNTTTQILNLSNYNG</sequence>
<evidence type="ECO:0000313" key="2">
    <source>
        <dbReference type="Proteomes" id="UP000663844"/>
    </source>
</evidence>
<proteinExistence type="predicted"/>
<dbReference type="EMBL" id="CAJOAZ010021894">
    <property type="protein sequence ID" value="CAF4360533.1"/>
    <property type="molecule type" value="Genomic_DNA"/>
</dbReference>
<reference evidence="1" key="1">
    <citation type="submission" date="2021-02" db="EMBL/GenBank/DDBJ databases">
        <authorList>
            <person name="Nowell W R."/>
        </authorList>
    </citation>
    <scope>NUCLEOTIDE SEQUENCE</scope>
</reference>
<evidence type="ECO:0000313" key="1">
    <source>
        <dbReference type="EMBL" id="CAF4360533.1"/>
    </source>
</evidence>
<organism evidence="1 2">
    <name type="scientific">Adineta steineri</name>
    <dbReference type="NCBI Taxonomy" id="433720"/>
    <lineage>
        <taxon>Eukaryota</taxon>
        <taxon>Metazoa</taxon>
        <taxon>Spiralia</taxon>
        <taxon>Gnathifera</taxon>
        <taxon>Rotifera</taxon>
        <taxon>Eurotatoria</taxon>
        <taxon>Bdelloidea</taxon>
        <taxon>Adinetida</taxon>
        <taxon>Adinetidae</taxon>
        <taxon>Adineta</taxon>
    </lineage>
</organism>